<dbReference type="Proteomes" id="UP000177913">
    <property type="component" value="Unassembled WGS sequence"/>
</dbReference>
<dbReference type="Gene3D" id="3.90.70.10">
    <property type="entry name" value="Cysteine proteinases"/>
    <property type="match status" value="1"/>
</dbReference>
<evidence type="ECO:0000313" key="3">
    <source>
        <dbReference type="Proteomes" id="UP000177913"/>
    </source>
</evidence>
<accession>A0A1F7GZH2</accession>
<organism evidence="2 3">
    <name type="scientific">Candidatus Roizmanbacteria bacterium RIFCSPHIGHO2_02_FULL_38_11</name>
    <dbReference type="NCBI Taxonomy" id="1802039"/>
    <lineage>
        <taxon>Bacteria</taxon>
        <taxon>Candidatus Roizmaniibacteriota</taxon>
    </lineage>
</organism>
<dbReference type="InterPro" id="IPR039564">
    <property type="entry name" value="Peptidase_C39-like"/>
</dbReference>
<dbReference type="Pfam" id="PF13529">
    <property type="entry name" value="Peptidase_C39_2"/>
    <property type="match status" value="1"/>
</dbReference>
<comment type="caution">
    <text evidence="2">The sequence shown here is derived from an EMBL/GenBank/DDBJ whole genome shotgun (WGS) entry which is preliminary data.</text>
</comment>
<evidence type="ECO:0000259" key="1">
    <source>
        <dbReference type="Pfam" id="PF13529"/>
    </source>
</evidence>
<dbReference type="AlphaFoldDB" id="A0A1F7GZH2"/>
<proteinExistence type="predicted"/>
<evidence type="ECO:0000313" key="2">
    <source>
        <dbReference type="EMBL" id="OGK23912.1"/>
    </source>
</evidence>
<reference evidence="2 3" key="1">
    <citation type="journal article" date="2016" name="Nat. Commun.">
        <title>Thousands of microbial genomes shed light on interconnected biogeochemical processes in an aquifer system.</title>
        <authorList>
            <person name="Anantharaman K."/>
            <person name="Brown C.T."/>
            <person name="Hug L.A."/>
            <person name="Sharon I."/>
            <person name="Castelle C.J."/>
            <person name="Probst A.J."/>
            <person name="Thomas B.C."/>
            <person name="Singh A."/>
            <person name="Wilkins M.J."/>
            <person name="Karaoz U."/>
            <person name="Brodie E.L."/>
            <person name="Williams K.H."/>
            <person name="Hubbard S.S."/>
            <person name="Banfield J.F."/>
        </authorList>
    </citation>
    <scope>NUCLEOTIDE SEQUENCE [LARGE SCALE GENOMIC DNA]</scope>
</reference>
<name>A0A1F7GZH2_9BACT</name>
<sequence length="210" mass="24230">MAKYILSFFFLTVAGFFIVSRQFLYTEPEPASDSPTYAIPSPSLFPTSILKTPPETKILDDGYHVFQTFNNCGPAALSMALSYYGINVSQQELGNELRPFQNPQGDNDDKSVTLEELGEKAKDFGLIPYHRPNGNIELIKLFITYDIPFVARTLTKIEEDIGHYRTVKGYNDEIGQLIQDDSLQNKNLWFSYEDFFLLWKQFNYEYLVWV</sequence>
<gene>
    <name evidence="2" type="ORF">A3C25_05555</name>
</gene>
<dbReference type="EMBL" id="MFZO01000041">
    <property type="protein sequence ID" value="OGK23912.1"/>
    <property type="molecule type" value="Genomic_DNA"/>
</dbReference>
<feature type="domain" description="Peptidase C39-like" evidence="1">
    <location>
        <begin position="67"/>
        <end position="180"/>
    </location>
</feature>
<protein>
    <recommendedName>
        <fullName evidence="1">Peptidase C39-like domain-containing protein</fullName>
    </recommendedName>
</protein>